<dbReference type="AlphaFoldDB" id="U5D784"/>
<dbReference type="Gramene" id="ERN16223">
    <property type="protein sequence ID" value="ERN16223"/>
    <property type="gene ID" value="AMTR_s00063p00033000"/>
</dbReference>
<dbReference type="Proteomes" id="UP000017836">
    <property type="component" value="Unassembled WGS sequence"/>
</dbReference>
<accession>U5D784</accession>
<dbReference type="HOGENOM" id="CLU_2416244_0_0_1"/>
<protein>
    <submittedName>
        <fullName evidence="1">Uncharacterized protein</fullName>
    </submittedName>
</protein>
<proteinExistence type="predicted"/>
<dbReference type="EMBL" id="KI392467">
    <property type="protein sequence ID" value="ERN16223.1"/>
    <property type="molecule type" value="Genomic_DNA"/>
</dbReference>
<sequence>MVAICQPSPLLQGDGYTIPSHLHVVASHTLGSGPEQLHLEASNLSHVLGCMEQGGYGSVMAKGSGKPLAHQAIRMHLGQGGDPQTSPGTSVR</sequence>
<reference evidence="2" key="1">
    <citation type="journal article" date="2013" name="Science">
        <title>The Amborella genome and the evolution of flowering plants.</title>
        <authorList>
            <consortium name="Amborella Genome Project"/>
        </authorList>
    </citation>
    <scope>NUCLEOTIDE SEQUENCE [LARGE SCALE GENOMIC DNA]</scope>
</reference>
<name>U5D784_AMBTC</name>
<keyword evidence="2" id="KW-1185">Reference proteome</keyword>
<gene>
    <name evidence="1" type="ORF">AMTR_s00063p00033000</name>
</gene>
<evidence type="ECO:0000313" key="1">
    <source>
        <dbReference type="EMBL" id="ERN16223.1"/>
    </source>
</evidence>
<evidence type="ECO:0000313" key="2">
    <source>
        <dbReference type="Proteomes" id="UP000017836"/>
    </source>
</evidence>
<organism evidence="1 2">
    <name type="scientific">Amborella trichopoda</name>
    <dbReference type="NCBI Taxonomy" id="13333"/>
    <lineage>
        <taxon>Eukaryota</taxon>
        <taxon>Viridiplantae</taxon>
        <taxon>Streptophyta</taxon>
        <taxon>Embryophyta</taxon>
        <taxon>Tracheophyta</taxon>
        <taxon>Spermatophyta</taxon>
        <taxon>Magnoliopsida</taxon>
        <taxon>Amborellales</taxon>
        <taxon>Amborellaceae</taxon>
        <taxon>Amborella</taxon>
    </lineage>
</organism>